<gene>
    <name evidence="5" type="ORF">DKG74_00700</name>
</gene>
<evidence type="ECO:0000259" key="3">
    <source>
        <dbReference type="Pfam" id="PF01515"/>
    </source>
</evidence>
<proteinExistence type="predicted"/>
<dbReference type="AlphaFoldDB" id="A0A317EER2"/>
<name>A0A317EER2_9PROT</name>
<dbReference type="RefSeq" id="WP_109901600.1">
    <property type="nucleotide sequence ID" value="NZ_QGLE01000001.1"/>
</dbReference>
<keyword evidence="2" id="KW-0012">Acyltransferase</keyword>
<evidence type="ECO:0000256" key="1">
    <source>
        <dbReference type="ARBA" id="ARBA00022679"/>
    </source>
</evidence>
<evidence type="ECO:0000259" key="4">
    <source>
        <dbReference type="Pfam" id="PF01575"/>
    </source>
</evidence>
<dbReference type="OrthoDB" id="9800237at2"/>
<dbReference type="InterPro" id="IPR002539">
    <property type="entry name" value="MaoC-like_dom"/>
</dbReference>
<dbReference type="PANTHER" id="PTHR43356">
    <property type="entry name" value="PHOSPHATE ACETYLTRANSFERASE"/>
    <property type="match status" value="1"/>
</dbReference>
<keyword evidence="1" id="KW-0808">Transferase</keyword>
<feature type="domain" description="MaoC-like" evidence="4">
    <location>
        <begin position="20"/>
        <end position="117"/>
    </location>
</feature>
<feature type="domain" description="Phosphate acetyl/butaryl transferase" evidence="3">
    <location>
        <begin position="239"/>
        <end position="441"/>
    </location>
</feature>
<dbReference type="InterPro" id="IPR002505">
    <property type="entry name" value="PTA_PTB"/>
</dbReference>
<dbReference type="PANTHER" id="PTHR43356:SF2">
    <property type="entry name" value="PHOSPHATE ACETYLTRANSFERASE"/>
    <property type="match status" value="1"/>
</dbReference>
<dbReference type="NCBIfam" id="NF006045">
    <property type="entry name" value="PRK08190.1"/>
    <property type="match status" value="1"/>
</dbReference>
<evidence type="ECO:0000313" key="6">
    <source>
        <dbReference type="Proteomes" id="UP000245461"/>
    </source>
</evidence>
<dbReference type="EMBL" id="QGLE01000001">
    <property type="protein sequence ID" value="PWR25528.1"/>
    <property type="molecule type" value="Genomic_DNA"/>
</dbReference>
<sequence length="463" mass="48483">MTMIENRPFDELSVGDAAAIERRLTREDVATLTSLTGDLNPFLVDPAFASAHRYGEPVAPAPWALALVSAVIGTRLPGPGTIILSQRLEYRRPVGLDDTLHLTVKVLEKGEGRRVTLGVEGETEPGHPVISGSVDVLAPQEKIRREAMGLPEIRLLRKGARLAGLIERAVSFPSLKVAVVHPCDVSSLGGAIEARDLGLIEPVLVGPEARIRAVAEKMGISLDGIRIVPVEHSHAAADTAVELAQAGEVEGLMKGSLHTDEIMGAVVGHKGGLRTDRRLSHVFVMDVPNYPKLLLVTDAAVNIAPTLEEKRDIAQNAIDLALALAIEVPKIAVLSAVETVTSKIPSTVEAAALSKMAERGQITGGIVDGPLAFDNAISAEAAKTKHIASPVSGQPDILLCPNLESGNMVAKQLGYLADAEAAGLVLGARVPIILTSRADGPAARAASAALAVLRVRCAPAKGD</sequence>
<dbReference type="NCBIfam" id="NF008852">
    <property type="entry name" value="PRK11890.1"/>
    <property type="match status" value="1"/>
</dbReference>
<dbReference type="SUPFAM" id="SSF53659">
    <property type="entry name" value="Isocitrate/Isopropylmalate dehydrogenase-like"/>
    <property type="match status" value="1"/>
</dbReference>
<dbReference type="InterPro" id="IPR050500">
    <property type="entry name" value="Phos_Acetyltrans/Butyryltrans"/>
</dbReference>
<dbReference type="CDD" id="cd03449">
    <property type="entry name" value="R_hydratase"/>
    <property type="match status" value="1"/>
</dbReference>
<protein>
    <submittedName>
        <fullName evidence="5">Enoyl-CoA hydratase</fullName>
    </submittedName>
</protein>
<dbReference type="Gene3D" id="3.10.129.10">
    <property type="entry name" value="Hotdog Thioesterase"/>
    <property type="match status" value="1"/>
</dbReference>
<evidence type="ECO:0000313" key="5">
    <source>
        <dbReference type="EMBL" id="PWR25528.1"/>
    </source>
</evidence>
<dbReference type="Pfam" id="PF01575">
    <property type="entry name" value="MaoC_dehydratas"/>
    <property type="match status" value="1"/>
</dbReference>
<dbReference type="Gene3D" id="3.40.718.10">
    <property type="entry name" value="Isopropylmalate Dehydrogenase"/>
    <property type="match status" value="1"/>
</dbReference>
<accession>A0A317EER2</accession>
<dbReference type="SUPFAM" id="SSF54637">
    <property type="entry name" value="Thioesterase/thiol ester dehydrase-isomerase"/>
    <property type="match status" value="1"/>
</dbReference>
<reference evidence="5 6" key="1">
    <citation type="submission" date="2018-05" db="EMBL/GenBank/DDBJ databases">
        <title>Zavarzinia sp. HR-AS.</title>
        <authorList>
            <person name="Lee Y."/>
            <person name="Jeon C.O."/>
        </authorList>
    </citation>
    <scope>NUCLEOTIDE SEQUENCE [LARGE SCALE GENOMIC DNA]</scope>
    <source>
        <strain evidence="5 6">HR-AS</strain>
    </source>
</reference>
<dbReference type="Proteomes" id="UP000245461">
    <property type="component" value="Unassembled WGS sequence"/>
</dbReference>
<evidence type="ECO:0000256" key="2">
    <source>
        <dbReference type="ARBA" id="ARBA00023315"/>
    </source>
</evidence>
<organism evidence="5 6">
    <name type="scientific">Zavarzinia aquatilis</name>
    <dbReference type="NCBI Taxonomy" id="2211142"/>
    <lineage>
        <taxon>Bacteria</taxon>
        <taxon>Pseudomonadati</taxon>
        <taxon>Pseudomonadota</taxon>
        <taxon>Alphaproteobacteria</taxon>
        <taxon>Rhodospirillales</taxon>
        <taxon>Zavarziniaceae</taxon>
        <taxon>Zavarzinia</taxon>
    </lineage>
</organism>
<dbReference type="InterPro" id="IPR029069">
    <property type="entry name" value="HotDog_dom_sf"/>
</dbReference>
<comment type="caution">
    <text evidence="5">The sequence shown here is derived from an EMBL/GenBank/DDBJ whole genome shotgun (WGS) entry which is preliminary data.</text>
</comment>
<keyword evidence="6" id="KW-1185">Reference proteome</keyword>
<dbReference type="GO" id="GO:0016746">
    <property type="term" value="F:acyltransferase activity"/>
    <property type="evidence" value="ECO:0007669"/>
    <property type="project" value="UniProtKB-KW"/>
</dbReference>
<dbReference type="Pfam" id="PF01515">
    <property type="entry name" value="PTA_PTB"/>
    <property type="match status" value="1"/>
</dbReference>